<name>A0ABD6EUW5_9BILA</name>
<dbReference type="EMBL" id="JBGFUD010005604">
    <property type="protein sequence ID" value="MFH4980477.1"/>
    <property type="molecule type" value="Genomic_DNA"/>
</dbReference>
<evidence type="ECO:0000313" key="1">
    <source>
        <dbReference type="EMBL" id="MFH4980477.1"/>
    </source>
</evidence>
<reference evidence="1 2" key="1">
    <citation type="submission" date="2024-08" db="EMBL/GenBank/DDBJ databases">
        <title>Gnathostoma spinigerum genome.</title>
        <authorList>
            <person name="Gonzalez-Bertolin B."/>
            <person name="Monzon S."/>
            <person name="Zaballos A."/>
            <person name="Jimenez P."/>
            <person name="Dekumyoy P."/>
            <person name="Varona S."/>
            <person name="Cuesta I."/>
            <person name="Sumanam S."/>
            <person name="Adisakwattana P."/>
            <person name="Gasser R.B."/>
            <person name="Hernandez-Gonzalez A."/>
            <person name="Young N.D."/>
            <person name="Perteguer M.J."/>
        </authorList>
    </citation>
    <scope>NUCLEOTIDE SEQUENCE [LARGE SCALE GENOMIC DNA]</scope>
    <source>
        <strain evidence="1">AL3</strain>
        <tissue evidence="1">Liver</tissue>
    </source>
</reference>
<gene>
    <name evidence="1" type="ORF">AB6A40_007186</name>
</gene>
<sequence length="148" mass="16647">MSRCQLSSSHSCCDLSFHRALPKWSVRRLVPGHLVPTVEEFERRSRLKGDAKNRNIARGPGSQMSRRQLSVSRQNVMEFGTFEKRTFGTPTCDTWGLGTRAFGPHAVFLVSALPFKLDKPFHCWGQVLGIECPCANCPTLERSTLRAL</sequence>
<protein>
    <submittedName>
        <fullName evidence="1">Uncharacterized protein</fullName>
    </submittedName>
</protein>
<proteinExistence type="predicted"/>
<keyword evidence="2" id="KW-1185">Reference proteome</keyword>
<dbReference type="AlphaFoldDB" id="A0ABD6EUW5"/>
<evidence type="ECO:0000313" key="2">
    <source>
        <dbReference type="Proteomes" id="UP001608902"/>
    </source>
</evidence>
<dbReference type="Proteomes" id="UP001608902">
    <property type="component" value="Unassembled WGS sequence"/>
</dbReference>
<comment type="caution">
    <text evidence="1">The sequence shown here is derived from an EMBL/GenBank/DDBJ whole genome shotgun (WGS) entry which is preliminary data.</text>
</comment>
<organism evidence="1 2">
    <name type="scientific">Gnathostoma spinigerum</name>
    <dbReference type="NCBI Taxonomy" id="75299"/>
    <lineage>
        <taxon>Eukaryota</taxon>
        <taxon>Metazoa</taxon>
        <taxon>Ecdysozoa</taxon>
        <taxon>Nematoda</taxon>
        <taxon>Chromadorea</taxon>
        <taxon>Rhabditida</taxon>
        <taxon>Spirurina</taxon>
        <taxon>Gnathostomatomorpha</taxon>
        <taxon>Gnathostomatoidea</taxon>
        <taxon>Gnathostomatidae</taxon>
        <taxon>Gnathostoma</taxon>
    </lineage>
</organism>
<accession>A0ABD6EUW5</accession>